<dbReference type="GO" id="GO:0016627">
    <property type="term" value="F:oxidoreductase activity, acting on the CH-CH group of donors"/>
    <property type="evidence" value="ECO:0007669"/>
    <property type="project" value="InterPro"/>
</dbReference>
<dbReference type="PIRSF" id="PIRSF036654">
    <property type="entry name" value="UCP036654"/>
    <property type="match status" value="1"/>
</dbReference>
<dbReference type="PANTHER" id="PTHR43260:SF1">
    <property type="entry name" value="KSDD-LIKE STEROID DEHYDROGENASE RV0785"/>
    <property type="match status" value="1"/>
</dbReference>
<dbReference type="NCBIfam" id="NF009472">
    <property type="entry name" value="PRK12834.1"/>
    <property type="match status" value="1"/>
</dbReference>
<gene>
    <name evidence="4" type="ORF">GOMPHAMPRED_006125</name>
</gene>
<evidence type="ECO:0000256" key="2">
    <source>
        <dbReference type="ARBA" id="ARBA00023002"/>
    </source>
</evidence>
<evidence type="ECO:0000259" key="3">
    <source>
        <dbReference type="Pfam" id="PF00890"/>
    </source>
</evidence>
<evidence type="ECO:0000313" key="5">
    <source>
        <dbReference type="Proteomes" id="UP000664169"/>
    </source>
</evidence>
<reference evidence="4" key="1">
    <citation type="submission" date="2021-03" db="EMBL/GenBank/DDBJ databases">
        <authorList>
            <person name="Tagirdzhanova G."/>
        </authorList>
    </citation>
    <scope>NUCLEOTIDE SEQUENCE</scope>
</reference>
<proteinExistence type="predicted"/>
<dbReference type="InterPro" id="IPR014614">
    <property type="entry name" value="KsdD_DH"/>
</dbReference>
<dbReference type="EMBL" id="CAJPDQ010000004">
    <property type="protein sequence ID" value="CAF9908307.1"/>
    <property type="molecule type" value="Genomic_DNA"/>
</dbReference>
<sequence>MTETNSILVVGGGLAGLVAAFELTQRNIHVTIIDQEPEQSLGGQAFWSLGGIFCVNSSYQKWRGVKDSREKALEDWMNTAGFDRGAEDYWTKAWAKSFVDFATDEMEAYLKARGVGFLAVGWAERGAGKSQGHGNSVPRFHLTWGTGPAVLKGFEAPVRAATKKGLVTFKFRHEVKKIVVDETTGAAIGVKGNILEPSSVARGVQSSRKVIDTFELCGRAIIISTGGIGGNLEAVRKWWPIDRLGPQVPKSFVIGVPHHVDGHMVEYAQQAGASVVNMDRMWHYTEGLKNWDPIWPHHGIRVIPGPSSLWLDANGQRLPPYLYPGCDTLATLKYICSTGHDYTWFILTREILRKEMVLSGSEQNPDITGKSYWQAFLQRIMSRWGAQGVDAFRQHGEDFVVEDTLEKLVEGMNKLAEERKGPILDYGDVHKTITARDIQFDNNYSKDAQTMLVNNARNFLSDSFRIAKPHRLLDPAFGPLVAIRMNLLTRKSLGGLQTNLDSNVLRPDGSVFPGLYAAGEAAGFGGGGVHGYSALEGTFLGGCIYSGLRAGRAIAQDSTNLRSRL</sequence>
<dbReference type="PANTHER" id="PTHR43260">
    <property type="entry name" value="3-KETOSTEROID-DELTA-1-DEHYDROGENASE"/>
    <property type="match status" value="1"/>
</dbReference>
<dbReference type="InterPro" id="IPR027477">
    <property type="entry name" value="Succ_DH/fumarate_Rdtase_cat_sf"/>
</dbReference>
<dbReference type="Proteomes" id="UP000664169">
    <property type="component" value="Unassembled WGS sequence"/>
</dbReference>
<evidence type="ECO:0000256" key="1">
    <source>
        <dbReference type="ARBA" id="ARBA00022630"/>
    </source>
</evidence>
<dbReference type="Gene3D" id="3.90.700.10">
    <property type="entry name" value="Succinate dehydrogenase/fumarate reductase flavoprotein, catalytic domain"/>
    <property type="match status" value="1"/>
</dbReference>
<dbReference type="Pfam" id="PF00890">
    <property type="entry name" value="FAD_binding_2"/>
    <property type="match status" value="1"/>
</dbReference>
<dbReference type="OrthoDB" id="3345469at2759"/>
<organism evidence="4 5">
    <name type="scientific">Gomphillus americanus</name>
    <dbReference type="NCBI Taxonomy" id="1940652"/>
    <lineage>
        <taxon>Eukaryota</taxon>
        <taxon>Fungi</taxon>
        <taxon>Dikarya</taxon>
        <taxon>Ascomycota</taxon>
        <taxon>Pezizomycotina</taxon>
        <taxon>Lecanoromycetes</taxon>
        <taxon>OSLEUM clade</taxon>
        <taxon>Ostropomycetidae</taxon>
        <taxon>Ostropales</taxon>
        <taxon>Graphidaceae</taxon>
        <taxon>Gomphilloideae</taxon>
        <taxon>Gomphillus</taxon>
    </lineage>
</organism>
<name>A0A8H3ELX2_9LECA</name>
<dbReference type="Gene3D" id="3.50.50.60">
    <property type="entry name" value="FAD/NAD(P)-binding domain"/>
    <property type="match status" value="1"/>
</dbReference>
<dbReference type="SUPFAM" id="SSF51905">
    <property type="entry name" value="FAD/NAD(P)-binding domain"/>
    <property type="match status" value="1"/>
</dbReference>
<feature type="domain" description="FAD-dependent oxidoreductase 2 FAD-binding" evidence="3">
    <location>
        <begin position="7"/>
        <end position="540"/>
    </location>
</feature>
<dbReference type="AlphaFoldDB" id="A0A8H3ELX2"/>
<accession>A0A8H3ELX2</accession>
<protein>
    <recommendedName>
        <fullName evidence="3">FAD-dependent oxidoreductase 2 FAD-binding domain-containing protein</fullName>
    </recommendedName>
</protein>
<dbReference type="InterPro" id="IPR036188">
    <property type="entry name" value="FAD/NAD-bd_sf"/>
</dbReference>
<keyword evidence="2" id="KW-0560">Oxidoreductase</keyword>
<keyword evidence="5" id="KW-1185">Reference proteome</keyword>
<keyword evidence="1" id="KW-0285">Flavoprotein</keyword>
<evidence type="ECO:0000313" key="4">
    <source>
        <dbReference type="EMBL" id="CAF9908307.1"/>
    </source>
</evidence>
<comment type="caution">
    <text evidence="4">The sequence shown here is derived from an EMBL/GenBank/DDBJ whole genome shotgun (WGS) entry which is preliminary data.</text>
</comment>
<dbReference type="InterPro" id="IPR003953">
    <property type="entry name" value="FAD-dep_OxRdtase_2_FAD-bd"/>
</dbReference>